<comment type="caution">
    <text evidence="6">The sequence shown here is derived from an EMBL/GenBank/DDBJ whole genome shotgun (WGS) entry which is preliminary data.</text>
</comment>
<keyword evidence="1" id="KW-0677">Repeat</keyword>
<dbReference type="SUPFAM" id="SSF48403">
    <property type="entry name" value="Ankyrin repeat"/>
    <property type="match status" value="2"/>
</dbReference>
<feature type="compositionally biased region" description="Basic and acidic residues" evidence="5">
    <location>
        <begin position="593"/>
        <end position="617"/>
    </location>
</feature>
<feature type="coiled-coil region" evidence="4">
    <location>
        <begin position="926"/>
        <end position="953"/>
    </location>
</feature>
<keyword evidence="2 3" id="KW-0040">ANK repeat</keyword>
<feature type="repeat" description="ANK" evidence="3">
    <location>
        <begin position="562"/>
        <end position="586"/>
    </location>
</feature>
<dbReference type="PANTHER" id="PTHR24198:SF165">
    <property type="entry name" value="ANKYRIN REPEAT-CONTAINING PROTEIN-RELATED"/>
    <property type="match status" value="1"/>
</dbReference>
<evidence type="ECO:0000256" key="4">
    <source>
        <dbReference type="SAM" id="Coils"/>
    </source>
</evidence>
<dbReference type="PROSITE" id="PS50297">
    <property type="entry name" value="ANK_REP_REGION"/>
    <property type="match status" value="1"/>
</dbReference>
<accession>A0A0W0EXM2</accession>
<dbReference type="PANTHER" id="PTHR24198">
    <property type="entry name" value="ANKYRIN REPEAT AND PROTEIN KINASE DOMAIN-CONTAINING PROTEIN"/>
    <property type="match status" value="1"/>
</dbReference>
<feature type="compositionally biased region" description="Acidic residues" evidence="5">
    <location>
        <begin position="676"/>
        <end position="685"/>
    </location>
</feature>
<dbReference type="EMBL" id="LATX01002463">
    <property type="protein sequence ID" value="KTB28806.1"/>
    <property type="molecule type" value="Genomic_DNA"/>
</dbReference>
<feature type="compositionally biased region" description="Basic and acidic residues" evidence="5">
    <location>
        <begin position="655"/>
        <end position="664"/>
    </location>
</feature>
<feature type="repeat" description="ANK" evidence="3">
    <location>
        <begin position="695"/>
        <end position="727"/>
    </location>
</feature>
<feature type="compositionally biased region" description="Acidic residues" evidence="5">
    <location>
        <begin position="1164"/>
        <end position="1183"/>
    </location>
</feature>
<feature type="region of interest" description="Disordered" evidence="5">
    <location>
        <begin position="1163"/>
        <end position="1183"/>
    </location>
</feature>
<dbReference type="Proteomes" id="UP000054988">
    <property type="component" value="Unassembled WGS sequence"/>
</dbReference>
<keyword evidence="4" id="KW-0175">Coiled coil</keyword>
<gene>
    <name evidence="6" type="ORF">WG66_18651</name>
</gene>
<name>A0A0W0EXM2_MONRR</name>
<organism evidence="6 7">
    <name type="scientific">Moniliophthora roreri</name>
    <name type="common">Frosty pod rot fungus</name>
    <name type="synonym">Monilia roreri</name>
    <dbReference type="NCBI Taxonomy" id="221103"/>
    <lineage>
        <taxon>Eukaryota</taxon>
        <taxon>Fungi</taxon>
        <taxon>Dikarya</taxon>
        <taxon>Basidiomycota</taxon>
        <taxon>Agaricomycotina</taxon>
        <taxon>Agaricomycetes</taxon>
        <taxon>Agaricomycetidae</taxon>
        <taxon>Agaricales</taxon>
        <taxon>Marasmiineae</taxon>
        <taxon>Marasmiaceae</taxon>
        <taxon>Moniliophthora</taxon>
    </lineage>
</organism>
<reference evidence="6 7" key="1">
    <citation type="submission" date="2015-12" db="EMBL/GenBank/DDBJ databases">
        <title>Draft genome sequence of Moniliophthora roreri, the causal agent of frosty pod rot of cacao.</title>
        <authorList>
            <person name="Aime M.C."/>
            <person name="Diaz-Valderrama J.R."/>
            <person name="Kijpornyongpan T."/>
            <person name="Phillips-Mora W."/>
        </authorList>
    </citation>
    <scope>NUCLEOTIDE SEQUENCE [LARGE SCALE GENOMIC DNA]</scope>
    <source>
        <strain evidence="6 7">MCA 2952</strain>
    </source>
</reference>
<evidence type="ECO:0000313" key="6">
    <source>
        <dbReference type="EMBL" id="KTB28806.1"/>
    </source>
</evidence>
<proteinExistence type="predicted"/>
<evidence type="ECO:0000313" key="7">
    <source>
        <dbReference type="Proteomes" id="UP000054988"/>
    </source>
</evidence>
<dbReference type="GO" id="GO:0005737">
    <property type="term" value="C:cytoplasm"/>
    <property type="evidence" value="ECO:0007669"/>
    <property type="project" value="TreeGrafter"/>
</dbReference>
<feature type="region of interest" description="Disordered" evidence="5">
    <location>
        <begin position="1692"/>
        <end position="1729"/>
    </location>
</feature>
<dbReference type="InterPro" id="IPR002110">
    <property type="entry name" value="Ankyrin_rpt"/>
</dbReference>
<feature type="compositionally biased region" description="Acidic residues" evidence="5">
    <location>
        <begin position="631"/>
        <end position="654"/>
    </location>
</feature>
<dbReference type="Gene3D" id="1.25.40.20">
    <property type="entry name" value="Ankyrin repeat-containing domain"/>
    <property type="match status" value="3"/>
</dbReference>
<evidence type="ECO:0000256" key="2">
    <source>
        <dbReference type="ARBA" id="ARBA00023043"/>
    </source>
</evidence>
<protein>
    <submittedName>
        <fullName evidence="6">Putative ankyrin repeat protein</fullName>
    </submittedName>
</protein>
<feature type="repeat" description="ANK" evidence="3">
    <location>
        <begin position="529"/>
        <end position="561"/>
    </location>
</feature>
<dbReference type="Pfam" id="PF12796">
    <property type="entry name" value="Ank_2"/>
    <property type="match status" value="2"/>
</dbReference>
<dbReference type="PROSITE" id="PS50088">
    <property type="entry name" value="ANK_REPEAT"/>
    <property type="match status" value="3"/>
</dbReference>
<sequence>MSQNSEAQAFIQRVQSLPKEPGVSLDAVLQPSLDDEAELRKRFATDKDNARLKDKYVGLVDVFDAPADIRTIRARVVKDEKDFSAKYVMPLPEANRKKDGEPCMVVDLEEFKKNWSVFTEGSLSQLLDWNNVVAAGGSVLACLMPLPESAKASKRAMRKFYHSAAYPTSDVDLFLWGMTPEEAEVKITKIYEAVRDSVPWDVTCVRTKHTVSIHSQYPYRSVQIVLRLYKSPAEILAGFDIDSACCAYDGNRVWANPRAVVSMMRQCNTVDMTRRSPSYEVRLAKYSSRAFEVYVPTLSREDVDPTIYERSIVRVEGLARLLVFEKLKDADSRYQFLEARRTLRGRPNALSHHYRRKKHYKGDLKGDMSIGGLEMNDYDVVSLHIPYGPGWDARRIEKLVYSTDLGMNSPFNPKNKDRRLHRHPAFFGTGPECLDDCCEYCPDPIDEDEKKLQKEEDEQYVRGRISFIEEDPGRQSISGSFNPIDVGEWSEHVYVGPTEKFFAAIVTGDQGAITKMIEEGIDVTKRDHVGRMPLHVAIMAKRPETACYLIDHGARVTSRLADGRTALHLAAKLDMVDVVKRLLERSKINEELLKKEGSDDGDGDVKMKDAAPERPSSEDDWSSDDNGVVSMDEDDADDGDDEDEGGSNENDDEEGGGKKKRVEEPPQTPAESGALPEDENDEPDVFDVNAPDWDLAFTPLAYAILFASMPVMEALISAGADVTLATQAKYGGAPALHPLTLTMHREDEDEASKIIERLVPAGAVSSTADDNLRTIFLKMIDANKTKLVMTLLRVDPKASAVVNFPAVQSQYWNGQARFPLVAAIQNAGYPILAALLAYGAKVVFEEKDVSDALSLQKTRNNWYGQPTNNLDMAVTALEAAIACFDDVVQLLIPLGASADVMIKAAKVRYANSDDKKSLLDWVQYAIDSTDEELEKLEEGKSDKKKNADKVDESGMKGYYAKYLDIVEHRHQYNRANDDEEKERVDDQRRKWTRIKAYLSHVERLLISKGAKTWKELNLNEEQNSERDGYTRRIRHVKVEEPATKPETRYRYLREQRYGVGNLVPSHLTASYDELFEACMKGDNGTIQRLCLPAEGTETDQAPLQITVQLSHPTNEYSDTGLTPLAIAVLHRHWNTARLVFTISAAQYDPEEKDKKFSINLEGFHEDEDSDDDMGSENSYDSDETIDKAPINFVDVANRPSKVSCQIPPSRMLHELTVYWEDKKGTVDYKIRSASNLLQSAIVQKDLDAFLHILGMYKLSEPPVELKGGELDTILGSILGYDHPKILDEFIRKTGHGVTVRSLEKSDGEDEEEVHAVNDKNRVYLGLNVHGKKRKDLAKKNDPNAGDNYEGDGKPLLWRAIETGALEIVDYLSGNGPYEAYKYYGMCNSNEHAIALRRTKNLEDVLPQWLGWTINALGESPLTAAVISRKLSMVKQLFGKNPRLMSLALKERIKFIGYNILMIAAHQGCTTQMFDYLLANGQSPVETDTVRGWNLYHILASGDANLFEHLLKKLPRDVSESLLVQQSKGRLNTPLHIAVSCGRKDIVELIINFSKSGLLLRNVIGSLPLHTAVLNGYANITKLLLDVSPKEALHTENGVGDTPLEMATLQELLVRVQERSPSCPELGRNSWSRNDDLRRYDVEKLEGVIPELKKAIGILQEDGKLTQGSQLNEELLAFARYLETQLVTAKVEDAEKRKREEAKKKRREAKEEEEPKAREKKEDVYEASRSGDYTDREKTFKFVLEAVTAKPGDRCLVHLVDVQRSVSGDLTKVQREPTKGEVYDDDGLEPEVDAETKLRQKSMLFSCIHVGPDQH</sequence>
<dbReference type="SMART" id="SM00248">
    <property type="entry name" value="ANK"/>
    <property type="match status" value="11"/>
</dbReference>
<evidence type="ECO:0000256" key="3">
    <source>
        <dbReference type="PROSITE-ProRule" id="PRU00023"/>
    </source>
</evidence>
<evidence type="ECO:0000256" key="5">
    <source>
        <dbReference type="SAM" id="MobiDB-lite"/>
    </source>
</evidence>
<feature type="compositionally biased region" description="Basic and acidic residues" evidence="5">
    <location>
        <begin position="1692"/>
        <end position="1725"/>
    </location>
</feature>
<dbReference type="InterPro" id="IPR036770">
    <property type="entry name" value="Ankyrin_rpt-contain_sf"/>
</dbReference>
<dbReference type="eggNOG" id="ENOG502QU61">
    <property type="taxonomic scope" value="Eukaryota"/>
</dbReference>
<evidence type="ECO:0000256" key="1">
    <source>
        <dbReference type="ARBA" id="ARBA00022737"/>
    </source>
</evidence>
<feature type="region of interest" description="Disordered" evidence="5">
    <location>
        <begin position="593"/>
        <end position="687"/>
    </location>
</feature>